<proteinExistence type="predicted"/>
<feature type="region of interest" description="Disordered" evidence="1">
    <location>
        <begin position="1"/>
        <end position="55"/>
    </location>
</feature>
<organism evidence="2">
    <name type="scientific">Setaria italica</name>
    <name type="common">Foxtail millet</name>
    <name type="synonym">Panicum italicum</name>
    <dbReference type="NCBI Taxonomy" id="4555"/>
    <lineage>
        <taxon>Eukaryota</taxon>
        <taxon>Viridiplantae</taxon>
        <taxon>Streptophyta</taxon>
        <taxon>Embryophyta</taxon>
        <taxon>Tracheophyta</taxon>
        <taxon>Spermatophyta</taxon>
        <taxon>Magnoliopsida</taxon>
        <taxon>Liliopsida</taxon>
        <taxon>Poales</taxon>
        <taxon>Poaceae</taxon>
        <taxon>PACMAD clade</taxon>
        <taxon>Panicoideae</taxon>
        <taxon>Panicodae</taxon>
        <taxon>Paniceae</taxon>
        <taxon>Cenchrinae</taxon>
        <taxon>Setaria</taxon>
    </lineage>
</organism>
<reference evidence="2" key="1">
    <citation type="journal article" date="2012" name="Nat. Biotechnol.">
        <title>Reference genome sequence of the model plant Setaria.</title>
        <authorList>
            <person name="Bennetzen J.L."/>
            <person name="Schmutz J."/>
            <person name="Wang H."/>
            <person name="Percifield R."/>
            <person name="Hawkins J."/>
            <person name="Pontaroli A.C."/>
            <person name="Estep M."/>
            <person name="Feng L."/>
            <person name="Vaughn J.N."/>
            <person name="Grimwood J."/>
            <person name="Jenkins J."/>
            <person name="Barry K."/>
            <person name="Lindquist E."/>
            <person name="Hellsten U."/>
            <person name="Deshpande S."/>
            <person name="Wang X."/>
            <person name="Wu X."/>
            <person name="Mitros T."/>
            <person name="Triplett J."/>
            <person name="Yang X."/>
            <person name="Ye C.Y."/>
            <person name="Mauro-Herrera M."/>
            <person name="Wang L."/>
            <person name="Li P."/>
            <person name="Sharma M."/>
            <person name="Sharma R."/>
            <person name="Ronald P.C."/>
            <person name="Panaud O."/>
            <person name="Kellogg E.A."/>
            <person name="Brutnell T.P."/>
            <person name="Doust A.N."/>
            <person name="Tuskan G.A."/>
            <person name="Rokhsar D."/>
            <person name="Devos K.M."/>
        </authorList>
    </citation>
    <scope>NUCLEOTIDE SEQUENCE [LARGE SCALE GENOMIC DNA]</scope>
    <source>
        <strain evidence="2">Yugu1</strain>
    </source>
</reference>
<evidence type="ECO:0000256" key="1">
    <source>
        <dbReference type="SAM" id="MobiDB-lite"/>
    </source>
</evidence>
<gene>
    <name evidence="2" type="ORF">SETIT_9G130900v2</name>
</gene>
<dbReference type="EMBL" id="CM003536">
    <property type="protein sequence ID" value="RCV41376.1"/>
    <property type="molecule type" value="Genomic_DNA"/>
</dbReference>
<reference evidence="2" key="2">
    <citation type="submission" date="2015-07" db="EMBL/GenBank/DDBJ databases">
        <authorList>
            <person name="Noorani M."/>
        </authorList>
    </citation>
    <scope>NUCLEOTIDE SEQUENCE</scope>
    <source>
        <strain evidence="2">Yugu1</strain>
    </source>
</reference>
<accession>A0A368SG08</accession>
<evidence type="ECO:0000313" key="2">
    <source>
        <dbReference type="EMBL" id="RCV41376.1"/>
    </source>
</evidence>
<feature type="compositionally biased region" description="Pro residues" evidence="1">
    <location>
        <begin position="109"/>
        <end position="133"/>
    </location>
</feature>
<sequence>MTGYDIGAVACPSPSPRRPLSQASTGHRRARAAAAAPFPSGGGSGGGGSSFPERWRQRRRLLLSRAAEHHAGLATFPERWRQRRRLLLSRAAEHHAGLASSLTRSSSTVPPPSIATTAPPPSIAAATQPPPDPQLRGGHRAPTLQPPSFYTVGVEIFKRSSTSPCLRRRLSPESVAELLNCSSPCPYVTTVEFYNPQRTATGDRELRRQVRHGDRPGGSYRRAVAPGAPSELRLLVGPHKISLGFSPRLGADERFLKLD</sequence>
<dbReference type="AlphaFoldDB" id="A0A368SG08"/>
<name>A0A368SG08_SETIT</name>
<protein>
    <submittedName>
        <fullName evidence="2">Uncharacterized protein</fullName>
    </submittedName>
</protein>
<feature type="region of interest" description="Disordered" evidence="1">
    <location>
        <begin position="97"/>
        <end position="147"/>
    </location>
</feature>
<feature type="compositionally biased region" description="Gly residues" evidence="1">
    <location>
        <begin position="40"/>
        <end position="49"/>
    </location>
</feature>